<dbReference type="Proteomes" id="UP000237968">
    <property type="component" value="Unassembled WGS sequence"/>
</dbReference>
<protein>
    <submittedName>
        <fullName evidence="1">Uncharacterized protein</fullName>
    </submittedName>
</protein>
<sequence>MPTSHPGTTMARLAGLAVVCALVGGCAEDPADIGRPLHAEAAAADEATVGHLGRVHVVLQPWPDEIEPEPQLQVLGRFVEYRGVSEDFVRARTNLPVPAWEQLVPGQCIASEELLPSAATPREDEGARELSMIDAGDLRVLLGNRELVAPLALVPDLLPWLSGVEYAQVDDRIPRLAVEPDGTSPVVVSVDGSPDGTLEGFSAAVDVPVQLALEAARVGDGRLTIDWRPPGQSSRTIVLRLQAFAPGEDGVRELAGEEVTCLVADTGRADLALAPLASAGLGVEGAEAELLRVSASRFDAEHVSAGRFGLVDVFVEVRAQRTLPLQ</sequence>
<evidence type="ECO:0000313" key="1">
    <source>
        <dbReference type="EMBL" id="PRP92886.1"/>
    </source>
</evidence>
<dbReference type="EMBL" id="PVNK01000201">
    <property type="protein sequence ID" value="PRP92886.1"/>
    <property type="molecule type" value="Genomic_DNA"/>
</dbReference>
<proteinExistence type="predicted"/>
<accession>A0A2S9XJ32</accession>
<gene>
    <name evidence="1" type="ORF">ENSA5_46520</name>
</gene>
<name>A0A2S9XJ32_9BACT</name>
<dbReference type="RefSeq" id="WP_106393911.1">
    <property type="nucleotide sequence ID" value="NZ_PVNK01000201.1"/>
</dbReference>
<dbReference type="OrthoDB" id="5506691at2"/>
<reference evidence="1 2" key="1">
    <citation type="submission" date="2018-03" db="EMBL/GenBank/DDBJ databases">
        <title>Draft Genome Sequences of the Obligatory Marine Myxobacteria Enhygromyxa salina SWB005.</title>
        <authorList>
            <person name="Poehlein A."/>
            <person name="Moghaddam J.A."/>
            <person name="Harms H."/>
            <person name="Alanjari M."/>
            <person name="Koenig G.M."/>
            <person name="Daniel R."/>
            <person name="Schaeberle T.F."/>
        </authorList>
    </citation>
    <scope>NUCLEOTIDE SEQUENCE [LARGE SCALE GENOMIC DNA]</scope>
    <source>
        <strain evidence="1 2">SWB005</strain>
    </source>
</reference>
<evidence type="ECO:0000313" key="2">
    <source>
        <dbReference type="Proteomes" id="UP000237968"/>
    </source>
</evidence>
<comment type="caution">
    <text evidence="1">The sequence shown here is derived from an EMBL/GenBank/DDBJ whole genome shotgun (WGS) entry which is preliminary data.</text>
</comment>
<keyword evidence="2" id="KW-1185">Reference proteome</keyword>
<dbReference type="AlphaFoldDB" id="A0A2S9XJ32"/>
<organism evidence="1 2">
    <name type="scientific">Enhygromyxa salina</name>
    <dbReference type="NCBI Taxonomy" id="215803"/>
    <lineage>
        <taxon>Bacteria</taxon>
        <taxon>Pseudomonadati</taxon>
        <taxon>Myxococcota</taxon>
        <taxon>Polyangia</taxon>
        <taxon>Nannocystales</taxon>
        <taxon>Nannocystaceae</taxon>
        <taxon>Enhygromyxa</taxon>
    </lineage>
</organism>